<dbReference type="GO" id="GO:0005829">
    <property type="term" value="C:cytosol"/>
    <property type="evidence" value="ECO:0007669"/>
    <property type="project" value="TreeGrafter"/>
</dbReference>
<comment type="caution">
    <text evidence="3">The sequence shown here is derived from an EMBL/GenBank/DDBJ whole genome shotgun (WGS) entry which is preliminary data.</text>
</comment>
<dbReference type="PROSITE" id="PS50994">
    <property type="entry name" value="INTEGRASE"/>
    <property type="match status" value="1"/>
</dbReference>
<dbReference type="InterPro" id="IPR012337">
    <property type="entry name" value="RNaseH-like_sf"/>
</dbReference>
<name>A0A139Q7B4_STRMT</name>
<dbReference type="InterPro" id="IPR051917">
    <property type="entry name" value="Transposase-Integrase"/>
</dbReference>
<dbReference type="NCBIfam" id="NF033563">
    <property type="entry name" value="transpos_IS30"/>
    <property type="match status" value="1"/>
</dbReference>
<dbReference type="SUPFAM" id="SSF53098">
    <property type="entry name" value="Ribonuclease H-like"/>
    <property type="match status" value="1"/>
</dbReference>
<dbReference type="EMBL" id="LQOA01000035">
    <property type="protein sequence ID" value="KXT98455.1"/>
    <property type="molecule type" value="Genomic_DNA"/>
</dbReference>
<dbReference type="GO" id="GO:0003676">
    <property type="term" value="F:nucleic acid binding"/>
    <property type="evidence" value="ECO:0007669"/>
    <property type="project" value="InterPro"/>
</dbReference>
<dbReference type="PANTHER" id="PTHR10948:SF23">
    <property type="entry name" value="TRANSPOSASE INSI FOR INSERTION SEQUENCE ELEMENT IS30A-RELATED"/>
    <property type="match status" value="1"/>
</dbReference>
<dbReference type="GO" id="GO:0004803">
    <property type="term" value="F:transposase activity"/>
    <property type="evidence" value="ECO:0007669"/>
    <property type="project" value="TreeGrafter"/>
</dbReference>
<dbReference type="InterPro" id="IPR036397">
    <property type="entry name" value="RNaseH_sf"/>
</dbReference>
<proteinExistence type="predicted"/>
<protein>
    <submittedName>
        <fullName evidence="3">Transposase</fullName>
    </submittedName>
</protein>
<sequence length="407" mass="46772">MDFYGGIKYETFELEMRSTMTKHKHLTLSDRNDIQLGLERGETFKAIGKSILKDPTTVSKEVKRNRQVRESTCDNLPCTLLDKAPFVCNGCPKRRQNCGYKKIFYLAKQAQKQYEQTLVESREGTPLNSKTFWDMDKVISDGVKKGQHIYHILKTHNLDVSSSTVYRHIRKGYLSITPIDLARAVKFKERRKNKLPSIPKEAKKGRSYEDFQNYLVLNQLDSWLEMDTVIGRMGGKVLLTFNLSFCNFIFARLLGNKTALEVTKHLYDIKNTLHEADKDFFQLFPIILTDNGGEFARVDDIEMDVRGESKLFFCDPNRSDQKGRIEKNHTLIRDILPKGTSFDNLTQEDINLVCSHVNSVKRAALNGKSAYELFAFTYGEEIPKLLGISKIPAEDVCQSSKLLQHKF</sequence>
<dbReference type="Proteomes" id="UP000070136">
    <property type="component" value="Unassembled WGS sequence"/>
</dbReference>
<dbReference type="Gene3D" id="3.30.420.10">
    <property type="entry name" value="Ribonuclease H-like superfamily/Ribonuclease H"/>
    <property type="match status" value="1"/>
</dbReference>
<dbReference type="PANTHER" id="PTHR10948">
    <property type="entry name" value="TRANSPOSASE"/>
    <property type="match status" value="1"/>
</dbReference>
<gene>
    <name evidence="3" type="ORF">SMIDD28_01166</name>
</gene>
<accession>A0A139Q7B4</accession>
<dbReference type="InterPro" id="IPR001584">
    <property type="entry name" value="Integrase_cat-core"/>
</dbReference>
<organism evidence="3 4">
    <name type="scientific">Streptococcus mitis</name>
    <dbReference type="NCBI Taxonomy" id="28037"/>
    <lineage>
        <taxon>Bacteria</taxon>
        <taxon>Bacillati</taxon>
        <taxon>Bacillota</taxon>
        <taxon>Bacilli</taxon>
        <taxon>Lactobacillales</taxon>
        <taxon>Streptococcaceae</taxon>
        <taxon>Streptococcus</taxon>
        <taxon>Streptococcus mitis group</taxon>
    </lineage>
</organism>
<dbReference type="InterPro" id="IPR053392">
    <property type="entry name" value="Transposase_IS30-like"/>
</dbReference>
<feature type="domain" description="Integrase catalytic" evidence="2">
    <location>
        <begin position="195"/>
        <end position="378"/>
    </location>
</feature>
<dbReference type="AlphaFoldDB" id="A0A139Q7B4"/>
<reference evidence="3 4" key="1">
    <citation type="submission" date="2016-01" db="EMBL/GenBank/DDBJ databases">
        <title>Highly variable Streptococcus oralis are common among viridans streptococci isolated from primates.</title>
        <authorList>
            <person name="Denapaite D."/>
            <person name="Rieger M."/>
            <person name="Koendgen S."/>
            <person name="Brueckner R."/>
            <person name="Ochigava I."/>
            <person name="Kappeler P."/>
            <person name="Maetz-Rensing K."/>
            <person name="Leendertz F."/>
            <person name="Hakenbeck R."/>
        </authorList>
    </citation>
    <scope>NUCLEOTIDE SEQUENCE [LARGE SCALE GENOMIC DNA]</scope>
    <source>
        <strain evidence="3 4">DD28</strain>
    </source>
</reference>
<dbReference type="GO" id="GO:0006310">
    <property type="term" value="P:DNA recombination"/>
    <property type="evidence" value="ECO:0007669"/>
    <property type="project" value="UniProtKB-KW"/>
</dbReference>
<dbReference type="PATRIC" id="fig|28037.234.peg.1217"/>
<evidence type="ECO:0000313" key="3">
    <source>
        <dbReference type="EMBL" id="KXT98455.1"/>
    </source>
</evidence>
<keyword evidence="1" id="KW-0233">DNA recombination</keyword>
<dbReference type="GO" id="GO:0015074">
    <property type="term" value="P:DNA integration"/>
    <property type="evidence" value="ECO:0007669"/>
    <property type="project" value="InterPro"/>
</dbReference>
<evidence type="ECO:0000256" key="1">
    <source>
        <dbReference type="ARBA" id="ARBA00023172"/>
    </source>
</evidence>
<dbReference type="GO" id="GO:0032196">
    <property type="term" value="P:transposition"/>
    <property type="evidence" value="ECO:0007669"/>
    <property type="project" value="TreeGrafter"/>
</dbReference>
<evidence type="ECO:0000259" key="2">
    <source>
        <dbReference type="PROSITE" id="PS50994"/>
    </source>
</evidence>
<evidence type="ECO:0000313" key="4">
    <source>
        <dbReference type="Proteomes" id="UP000070136"/>
    </source>
</evidence>
<dbReference type="Pfam" id="PF13936">
    <property type="entry name" value="HTH_38"/>
    <property type="match status" value="1"/>
</dbReference>
<dbReference type="InterPro" id="IPR025246">
    <property type="entry name" value="IS30-like_HTH"/>
</dbReference>